<evidence type="ECO:0000256" key="5">
    <source>
        <dbReference type="ARBA" id="ARBA00023277"/>
    </source>
</evidence>
<dbReference type="GO" id="GO:0008700">
    <property type="term" value="F:(R,S)-4-hydroxy-2-oxoglutarate aldolase activity"/>
    <property type="evidence" value="ECO:0007669"/>
    <property type="project" value="UniProtKB-EC"/>
</dbReference>
<keyword evidence="7" id="KW-1185">Reference proteome</keyword>
<dbReference type="NCBIfam" id="NF005119">
    <property type="entry name" value="PRK06552.1"/>
    <property type="match status" value="1"/>
</dbReference>
<dbReference type="SUPFAM" id="SSF51569">
    <property type="entry name" value="Aldolase"/>
    <property type="match status" value="1"/>
</dbReference>
<dbReference type="Proteomes" id="UP001597452">
    <property type="component" value="Unassembled WGS sequence"/>
</dbReference>
<comment type="pathway">
    <text evidence="1">Carbohydrate acid metabolism.</text>
</comment>
<keyword evidence="5" id="KW-0119">Carbohydrate metabolism</keyword>
<comment type="similarity">
    <text evidence="2">Belongs to the KHG/KDPG aldolase family.</text>
</comment>
<dbReference type="RefSeq" id="WP_054751885.1">
    <property type="nucleotide sequence ID" value="NZ_JBHUMZ010000021.1"/>
</dbReference>
<dbReference type="CDD" id="cd00452">
    <property type="entry name" value="KDPG_aldolase"/>
    <property type="match status" value="1"/>
</dbReference>
<dbReference type="PANTHER" id="PTHR30246:SF1">
    <property type="entry name" value="2-DEHYDRO-3-DEOXY-6-PHOSPHOGALACTONATE ALDOLASE-RELATED"/>
    <property type="match status" value="1"/>
</dbReference>
<dbReference type="InterPro" id="IPR000887">
    <property type="entry name" value="Aldlse_KDPG_KHG"/>
</dbReference>
<sequence>MKQLKTLNKVVEQKLIAVIRAEDSQEAVQYSDAVIKGGFKAVELTYTTPGAQRAIEQVREEHPNVVVGAGTVLDDITAKLAIQAGAQFVVSPGFKKEIALLCNLHQVPYLPGCMTVSEMMTALQYGAQVIKLFPGAQFGPSAIKQFKGPLPDVSIMPTGGVNLENVNEWFENGAVAVGVGGSLTQGNLDEIEAKAKAFVEQVRG</sequence>
<evidence type="ECO:0000256" key="3">
    <source>
        <dbReference type="ARBA" id="ARBA00011233"/>
    </source>
</evidence>
<dbReference type="Gene3D" id="3.20.20.70">
    <property type="entry name" value="Aldolase class I"/>
    <property type="match status" value="1"/>
</dbReference>
<gene>
    <name evidence="6" type="ORF">ACFSW4_09515</name>
</gene>
<evidence type="ECO:0000256" key="4">
    <source>
        <dbReference type="ARBA" id="ARBA00023239"/>
    </source>
</evidence>
<dbReference type="EC" id="4.1.2.14" evidence="6"/>
<protein>
    <submittedName>
        <fullName evidence="6">Bifunctional 2-keto-4-hydroxyglutarate aldolase/2-keto-3-deoxy-6-phosphogluconate aldolase</fullName>
        <ecNumber evidence="6">4.1.2.14</ecNumber>
        <ecNumber evidence="6">4.1.3.16</ecNumber>
    </submittedName>
</protein>
<reference evidence="7" key="1">
    <citation type="journal article" date="2019" name="Int. J. Syst. Evol. Microbiol.">
        <title>The Global Catalogue of Microorganisms (GCM) 10K type strain sequencing project: providing services to taxonomists for standard genome sequencing and annotation.</title>
        <authorList>
            <consortium name="The Broad Institute Genomics Platform"/>
            <consortium name="The Broad Institute Genome Sequencing Center for Infectious Disease"/>
            <person name="Wu L."/>
            <person name="Ma J."/>
        </authorList>
    </citation>
    <scope>NUCLEOTIDE SEQUENCE [LARGE SCALE GENOMIC DNA]</scope>
    <source>
        <strain evidence="7">TISTR 1571</strain>
    </source>
</reference>
<evidence type="ECO:0000256" key="2">
    <source>
        <dbReference type="ARBA" id="ARBA00006906"/>
    </source>
</evidence>
<dbReference type="EMBL" id="JBHUMZ010000021">
    <property type="protein sequence ID" value="MFD2639100.1"/>
    <property type="molecule type" value="Genomic_DNA"/>
</dbReference>
<dbReference type="GO" id="GO:0008675">
    <property type="term" value="F:2-dehydro-3-deoxy-phosphogluconate aldolase activity"/>
    <property type="evidence" value="ECO:0007669"/>
    <property type="project" value="UniProtKB-EC"/>
</dbReference>
<dbReference type="InterPro" id="IPR013785">
    <property type="entry name" value="Aldolase_TIM"/>
</dbReference>
<dbReference type="NCBIfam" id="TIGR01182">
    <property type="entry name" value="eda"/>
    <property type="match status" value="1"/>
</dbReference>
<comment type="subunit">
    <text evidence="3">Homotrimer.</text>
</comment>
<evidence type="ECO:0000256" key="1">
    <source>
        <dbReference type="ARBA" id="ARBA00004761"/>
    </source>
</evidence>
<organism evidence="6 7">
    <name type="scientific">Piscibacillus salipiscarius</name>
    <dbReference type="NCBI Taxonomy" id="299480"/>
    <lineage>
        <taxon>Bacteria</taxon>
        <taxon>Bacillati</taxon>
        <taxon>Bacillota</taxon>
        <taxon>Bacilli</taxon>
        <taxon>Bacillales</taxon>
        <taxon>Bacillaceae</taxon>
        <taxon>Piscibacillus</taxon>
    </lineage>
</organism>
<dbReference type="Pfam" id="PF01081">
    <property type="entry name" value="Aldolase"/>
    <property type="match status" value="1"/>
</dbReference>
<evidence type="ECO:0000313" key="7">
    <source>
        <dbReference type="Proteomes" id="UP001597452"/>
    </source>
</evidence>
<dbReference type="PANTHER" id="PTHR30246">
    <property type="entry name" value="2-KETO-3-DEOXY-6-PHOSPHOGLUCONATE ALDOLASE"/>
    <property type="match status" value="1"/>
</dbReference>
<proteinExistence type="inferred from homology"/>
<comment type="caution">
    <text evidence="6">The sequence shown here is derived from an EMBL/GenBank/DDBJ whole genome shotgun (WGS) entry which is preliminary data.</text>
</comment>
<dbReference type="EC" id="4.1.3.16" evidence="6"/>
<evidence type="ECO:0000313" key="6">
    <source>
        <dbReference type="EMBL" id="MFD2639100.1"/>
    </source>
</evidence>
<name>A0ABW5QBU3_9BACI</name>
<accession>A0ABW5QBU3</accession>
<keyword evidence="4 6" id="KW-0456">Lyase</keyword>